<feature type="transmembrane region" description="Helical" evidence="2">
    <location>
        <begin position="346"/>
        <end position="363"/>
    </location>
</feature>
<evidence type="ECO:0000313" key="5">
    <source>
        <dbReference type="EMBL" id="AZS41021.1"/>
    </source>
</evidence>
<name>A0A3S9WLW4_9MICO</name>
<dbReference type="EC" id="2.3.1.-" evidence="6"/>
<feature type="domain" description="SGNH" evidence="4">
    <location>
        <begin position="459"/>
        <end position="688"/>
    </location>
</feature>
<gene>
    <name evidence="6" type="primary">oatA_2</name>
    <name evidence="5" type="synonym">oatA_1</name>
    <name evidence="5" type="ORF">CVS54_02366</name>
    <name evidence="6" type="ORF">CVS54_02395</name>
</gene>
<sequence length="704" mass="75638">MAHHTATTDGPATTEVPSSSEHARAGVRPEIQALRALAVLSVLLYHLWPTRLPGGFVGVDVFFVVSGFLITAHLLREHTRTGRIALTRFWARRARRLLPASMLVLLVTAGAVYLFVPPSRWPQFGGEIIASALYGENWALAWQSVDYMALSNVKSPTQHFWTLGVEEQFYIFWPLLLLLIAMLGRWAGRRRSLVMPLGIAFVVVVSLVHSVLFTAASQSMAYFFTSTRVWEFGAGALLSILLARKSSFSLRPLTAAALSWLGFGLIVAAILLFGPLTPFPSYTALLPVVGTCLVILAGAPASRVSTRWAMERRSVQFVGDVSYGVYLWHWPLIVLLPFALARDLSTVDKIVILGASILLGWLSKVVVEDPIRTGRISSGSRPRWVFAAVAVVMAVVVAVALPLATWRPTPVPEPAASPQQCIGAQAMLEVGCEDPTSIPLVADLSSFSADTPPSDVLECEVSAQAEAVKRCDFGDESSPRLAIIGDSHATRWVEAFRSVADDAGWSTSTFLISGCPAFVDELVSTAWGYPETAENCRRLSDDALSQITADPRISAVILTNRTRLYVSPPGEEPGLSETAVAATISRLEQAGKSVAVLKDPPEMNSVPPKGGGSAADCLSRATGPEDCTLPRADAAFPDPVTAAAEKSAATVIDLDDAFCDSARCYSRIGGLVVYSDDNHVTRSFAASSRTALAERLAPLLDPAN</sequence>
<dbReference type="Pfam" id="PF19040">
    <property type="entry name" value="SGNH"/>
    <property type="match status" value="1"/>
</dbReference>
<dbReference type="RefSeq" id="WP_127012361.1">
    <property type="nucleotide sequence ID" value="NZ_CP031422.1"/>
</dbReference>
<evidence type="ECO:0000313" key="7">
    <source>
        <dbReference type="Proteomes" id="UP000274841"/>
    </source>
</evidence>
<dbReference type="GO" id="GO:0016747">
    <property type="term" value="F:acyltransferase activity, transferring groups other than amino-acyl groups"/>
    <property type="evidence" value="ECO:0007669"/>
    <property type="project" value="InterPro"/>
</dbReference>
<evidence type="ECO:0000256" key="1">
    <source>
        <dbReference type="SAM" id="MobiDB-lite"/>
    </source>
</evidence>
<feature type="transmembrane region" description="Helical" evidence="2">
    <location>
        <begin position="384"/>
        <end position="406"/>
    </location>
</feature>
<accession>A0A3S9WLW4</accession>
<dbReference type="PANTHER" id="PTHR23028">
    <property type="entry name" value="ACETYLTRANSFERASE"/>
    <property type="match status" value="1"/>
</dbReference>
<feature type="transmembrane region" description="Helical" evidence="2">
    <location>
        <begin position="169"/>
        <end position="187"/>
    </location>
</feature>
<evidence type="ECO:0000259" key="4">
    <source>
        <dbReference type="Pfam" id="PF19040"/>
    </source>
</evidence>
<dbReference type="KEGG" id="moy:CVS54_02366"/>
<keyword evidence="6" id="KW-0808">Transferase</keyword>
<feature type="compositionally biased region" description="Polar residues" evidence="1">
    <location>
        <begin position="1"/>
        <end position="20"/>
    </location>
</feature>
<proteinExistence type="predicted"/>
<keyword evidence="2" id="KW-1133">Transmembrane helix</keyword>
<keyword evidence="2" id="KW-0472">Membrane</keyword>
<feature type="transmembrane region" description="Helical" evidence="2">
    <location>
        <begin position="194"/>
        <end position="215"/>
    </location>
</feature>
<keyword evidence="2" id="KW-0812">Transmembrane</keyword>
<feature type="domain" description="Acyltransferase 3" evidence="3">
    <location>
        <begin position="30"/>
        <end position="400"/>
    </location>
</feature>
<evidence type="ECO:0000313" key="6">
    <source>
        <dbReference type="EMBL" id="AZS41050.1"/>
    </source>
</evidence>
<feature type="transmembrane region" description="Helical" evidence="2">
    <location>
        <begin position="54"/>
        <end position="75"/>
    </location>
</feature>
<evidence type="ECO:0000256" key="2">
    <source>
        <dbReference type="SAM" id="Phobius"/>
    </source>
</evidence>
<dbReference type="InterPro" id="IPR002656">
    <property type="entry name" value="Acyl_transf_3_dom"/>
</dbReference>
<dbReference type="InterPro" id="IPR043968">
    <property type="entry name" value="SGNH"/>
</dbReference>
<dbReference type="EMBL" id="CP031422">
    <property type="protein sequence ID" value="AZS41050.1"/>
    <property type="molecule type" value="Genomic_DNA"/>
</dbReference>
<feature type="transmembrane region" description="Helical" evidence="2">
    <location>
        <begin position="221"/>
        <end position="243"/>
    </location>
</feature>
<organism evidence="6 7">
    <name type="scientific">Microbacterium oxydans</name>
    <dbReference type="NCBI Taxonomy" id="82380"/>
    <lineage>
        <taxon>Bacteria</taxon>
        <taxon>Bacillati</taxon>
        <taxon>Actinomycetota</taxon>
        <taxon>Actinomycetes</taxon>
        <taxon>Micrococcales</taxon>
        <taxon>Microbacteriaceae</taxon>
        <taxon>Microbacterium</taxon>
    </lineage>
</organism>
<dbReference type="GO" id="GO:0009103">
    <property type="term" value="P:lipopolysaccharide biosynthetic process"/>
    <property type="evidence" value="ECO:0007669"/>
    <property type="project" value="TreeGrafter"/>
</dbReference>
<dbReference type="PANTHER" id="PTHR23028:SF53">
    <property type="entry name" value="ACYL_TRANSF_3 DOMAIN-CONTAINING PROTEIN"/>
    <property type="match status" value="1"/>
</dbReference>
<dbReference type="GO" id="GO:0016020">
    <property type="term" value="C:membrane"/>
    <property type="evidence" value="ECO:0007669"/>
    <property type="project" value="TreeGrafter"/>
</dbReference>
<dbReference type="Proteomes" id="UP000274841">
    <property type="component" value="Chromosome"/>
</dbReference>
<feature type="transmembrane region" description="Helical" evidence="2">
    <location>
        <begin position="321"/>
        <end position="340"/>
    </location>
</feature>
<dbReference type="InterPro" id="IPR050879">
    <property type="entry name" value="Acyltransferase_3"/>
</dbReference>
<dbReference type="Pfam" id="PF01757">
    <property type="entry name" value="Acyl_transf_3"/>
    <property type="match status" value="1"/>
</dbReference>
<feature type="transmembrane region" description="Helical" evidence="2">
    <location>
        <begin position="255"/>
        <end position="276"/>
    </location>
</feature>
<dbReference type="EMBL" id="CP031422">
    <property type="protein sequence ID" value="AZS41021.1"/>
    <property type="molecule type" value="Genomic_DNA"/>
</dbReference>
<feature type="transmembrane region" description="Helical" evidence="2">
    <location>
        <begin position="96"/>
        <end position="116"/>
    </location>
</feature>
<protein>
    <submittedName>
        <fullName evidence="6">O-acetyltransferase OatA</fullName>
        <ecNumber evidence="6">2.3.1.-</ecNumber>
    </submittedName>
</protein>
<reference evidence="6 7" key="1">
    <citation type="submission" date="2018-08" db="EMBL/GenBank/DDBJ databases">
        <title>Microbacterium oxydans strain HG3.</title>
        <authorList>
            <person name="ORTET P."/>
        </authorList>
    </citation>
    <scope>NUCLEOTIDE SEQUENCE [LARGE SCALE GENOMIC DNA]</scope>
    <source>
        <strain evidence="6 7">HG3</strain>
    </source>
</reference>
<feature type="transmembrane region" description="Helical" evidence="2">
    <location>
        <begin position="282"/>
        <end position="301"/>
    </location>
</feature>
<dbReference type="AlphaFoldDB" id="A0A3S9WLW4"/>
<feature type="region of interest" description="Disordered" evidence="1">
    <location>
        <begin position="1"/>
        <end position="24"/>
    </location>
</feature>
<dbReference type="KEGG" id="moy:CVS54_02395"/>
<keyword evidence="6" id="KW-0012">Acyltransferase</keyword>
<evidence type="ECO:0000259" key="3">
    <source>
        <dbReference type="Pfam" id="PF01757"/>
    </source>
</evidence>